<comment type="caution">
    <text evidence="1">The sequence shown here is derived from an EMBL/GenBank/DDBJ whole genome shotgun (WGS) entry which is preliminary data.</text>
</comment>
<sequence>MTLKATAFAPSRPRRWHSGVCLIEPELFRGYDSKVFNQEIELLHDLEPFEVAEVRIQFVKFKKILRVGVRPLCGGSQYVRYYGSFMGGIESLPQIDIYLINLTRFCFLRVVPSKFLCACATVLQ</sequence>
<evidence type="ECO:0000313" key="2">
    <source>
        <dbReference type="Proteomes" id="UP000092993"/>
    </source>
</evidence>
<reference evidence="1 2" key="1">
    <citation type="submission" date="2016-03" db="EMBL/GenBank/DDBJ databases">
        <title>Whole genome sequencing of Grifola frondosa 9006-11.</title>
        <authorList>
            <person name="Min B."/>
            <person name="Park H."/>
            <person name="Kim J.-G."/>
            <person name="Cho H."/>
            <person name="Oh Y.-L."/>
            <person name="Kong W.-S."/>
            <person name="Choi I.-G."/>
        </authorList>
    </citation>
    <scope>NUCLEOTIDE SEQUENCE [LARGE SCALE GENOMIC DNA]</scope>
    <source>
        <strain evidence="1 2">9006-11</strain>
    </source>
</reference>
<organism evidence="1 2">
    <name type="scientific">Grifola frondosa</name>
    <name type="common">Maitake</name>
    <name type="synonym">Polyporus frondosus</name>
    <dbReference type="NCBI Taxonomy" id="5627"/>
    <lineage>
        <taxon>Eukaryota</taxon>
        <taxon>Fungi</taxon>
        <taxon>Dikarya</taxon>
        <taxon>Basidiomycota</taxon>
        <taxon>Agaricomycotina</taxon>
        <taxon>Agaricomycetes</taxon>
        <taxon>Polyporales</taxon>
        <taxon>Grifolaceae</taxon>
        <taxon>Grifola</taxon>
    </lineage>
</organism>
<accession>A0A1C7MD81</accession>
<dbReference type="OrthoDB" id="3011575at2759"/>
<protein>
    <submittedName>
        <fullName evidence="1">Uncharacterized protein</fullName>
    </submittedName>
</protein>
<dbReference type="AlphaFoldDB" id="A0A1C7MD81"/>
<gene>
    <name evidence="1" type="ORF">A0H81_05120</name>
</gene>
<keyword evidence="2" id="KW-1185">Reference proteome</keyword>
<proteinExistence type="predicted"/>
<name>A0A1C7MD81_GRIFR</name>
<dbReference type="Proteomes" id="UP000092993">
    <property type="component" value="Unassembled WGS sequence"/>
</dbReference>
<dbReference type="STRING" id="5627.A0A1C7MD81"/>
<evidence type="ECO:0000313" key="1">
    <source>
        <dbReference type="EMBL" id="OBZ74860.1"/>
    </source>
</evidence>
<dbReference type="EMBL" id="LUGG01000005">
    <property type="protein sequence ID" value="OBZ74860.1"/>
    <property type="molecule type" value="Genomic_DNA"/>
</dbReference>